<dbReference type="Pfam" id="PF14115">
    <property type="entry name" value="YuzL"/>
    <property type="match status" value="1"/>
</dbReference>
<comment type="caution">
    <text evidence="3">The sequence shown here is derived from an EMBL/GenBank/DDBJ whole genome shotgun (WGS) entry which is preliminary data.</text>
</comment>
<feature type="region of interest" description="Disordered" evidence="1">
    <location>
        <begin position="67"/>
        <end position="118"/>
    </location>
</feature>
<dbReference type="Proteomes" id="UP000011907">
    <property type="component" value="Unassembled WGS sequence"/>
</dbReference>
<evidence type="ECO:0000256" key="2">
    <source>
        <dbReference type="SAM" id="Phobius"/>
    </source>
</evidence>
<evidence type="ECO:0000256" key="1">
    <source>
        <dbReference type="SAM" id="MobiDB-lite"/>
    </source>
</evidence>
<dbReference type="AlphaFoldDB" id="M5PBM1"/>
<dbReference type="EMBL" id="AOFM01000009">
    <property type="protein sequence ID" value="EME73100.1"/>
    <property type="molecule type" value="Genomic_DNA"/>
</dbReference>
<proteinExistence type="predicted"/>
<dbReference type="STRING" id="1274524.BSONL12_15239"/>
<accession>M5PBM1</accession>
<dbReference type="PATRIC" id="fig|1274524.3.peg.3294"/>
<keyword evidence="2" id="KW-1133">Transmembrane helix</keyword>
<keyword evidence="2" id="KW-0472">Membrane</keyword>
<name>M5PBM1_9BACI</name>
<evidence type="ECO:0000313" key="3">
    <source>
        <dbReference type="EMBL" id="EME73100.1"/>
    </source>
</evidence>
<dbReference type="InterPro" id="IPR025625">
    <property type="entry name" value="YuzL"/>
</dbReference>
<sequence length="118" mass="12933">MNTHSFLLQKNKTSLSSSILKDFGNEFNSLRAKCQKFFEWLPAAGLSLVTCFTAFGTGLYRGGEGMVRERKNPSSAAVSAASMKGNAGPDYKKENAGGKRTSQNQQYKKHNIGVPEEH</sequence>
<protein>
    <submittedName>
        <fullName evidence="3">Uncharacterized protein</fullName>
    </submittedName>
</protein>
<evidence type="ECO:0000313" key="4">
    <source>
        <dbReference type="Proteomes" id="UP000011907"/>
    </source>
</evidence>
<feature type="transmembrane region" description="Helical" evidence="2">
    <location>
        <begin position="40"/>
        <end position="60"/>
    </location>
</feature>
<reference evidence="3 4" key="1">
    <citation type="journal article" date="2013" name="Genome Announc.">
        <title>Draft Whole-Genome Sequence of Bacillus sonorensis Strain L12, a Source of Nonribosomal Lipopeptides.</title>
        <authorList>
            <person name="Adimpong D.B."/>
            <person name="Sorensen K.I."/>
            <person name="Nielsen D.S."/>
            <person name="Thorsen L."/>
            <person name="Rasmussen T.B."/>
            <person name="Derkx P.M."/>
            <person name="Jespersen L."/>
        </authorList>
    </citation>
    <scope>NUCLEOTIDE SEQUENCE [LARGE SCALE GENOMIC DNA]</scope>
    <source>
        <strain evidence="3 4">L12</strain>
    </source>
</reference>
<gene>
    <name evidence="3" type="ORF">BSONL12_15239</name>
</gene>
<organism evidence="3 4">
    <name type="scientific">Bacillus sonorensis L12</name>
    <dbReference type="NCBI Taxonomy" id="1274524"/>
    <lineage>
        <taxon>Bacteria</taxon>
        <taxon>Bacillati</taxon>
        <taxon>Bacillota</taxon>
        <taxon>Bacilli</taxon>
        <taxon>Bacillales</taxon>
        <taxon>Bacillaceae</taxon>
        <taxon>Bacillus</taxon>
    </lineage>
</organism>
<keyword evidence="2" id="KW-0812">Transmembrane</keyword>